<dbReference type="Proteomes" id="UP000694941">
    <property type="component" value="Unplaced"/>
</dbReference>
<dbReference type="PANTHER" id="PTHR10612:SF34">
    <property type="entry name" value="APOLIPOPROTEIN D"/>
    <property type="match status" value="1"/>
</dbReference>
<dbReference type="InterPro" id="IPR012674">
    <property type="entry name" value="Calycin"/>
</dbReference>
<keyword evidence="4" id="KW-0446">Lipid-binding</keyword>
<evidence type="ECO:0000256" key="1">
    <source>
        <dbReference type="ARBA" id="ARBA00006889"/>
    </source>
</evidence>
<keyword evidence="5" id="KW-0325">Glycoprotein</keyword>
<evidence type="ECO:0000256" key="2">
    <source>
        <dbReference type="ARBA" id="ARBA00019890"/>
    </source>
</evidence>
<dbReference type="SUPFAM" id="SSF50814">
    <property type="entry name" value="Lipocalins"/>
    <property type="match status" value="1"/>
</dbReference>
<evidence type="ECO:0000256" key="7">
    <source>
        <dbReference type="PIRNR" id="PIRNR036893"/>
    </source>
</evidence>
<feature type="signal peptide" evidence="7">
    <location>
        <begin position="1"/>
        <end position="20"/>
    </location>
</feature>
<sequence length="195" mass="22078">MKTKVLLVILIVRLALTTDGQSLAPANCPRPDVVKDFELSKYLGKWYEIQRTLALFERDLQCVTAEYGILKNETISVRNAGINSNGEKKGIEGEATVQNISEPAKLKVRFETAPFPANYWILDTDYDNFAVVWSCFNLGPFGLLHTENLWILGREKVLDEDLLKTIYSKLDKLGIEWDHLRNTTQIGCDISGNNK</sequence>
<dbReference type="InterPro" id="IPR022271">
    <property type="entry name" value="Lipocalin_ApoD"/>
</dbReference>
<dbReference type="Pfam" id="PF08212">
    <property type="entry name" value="Lipocalin_2"/>
    <property type="match status" value="1"/>
</dbReference>
<keyword evidence="3 7" id="KW-0732">Signal</keyword>
<dbReference type="Gene3D" id="2.40.128.20">
    <property type="match status" value="1"/>
</dbReference>
<protein>
    <recommendedName>
        <fullName evidence="2">Apolipoprotein D</fullName>
    </recommendedName>
</protein>
<evidence type="ECO:0000256" key="6">
    <source>
        <dbReference type="ARBA" id="ARBA00023283"/>
    </source>
</evidence>
<dbReference type="PRINTS" id="PR01219">
    <property type="entry name" value="APOLIPOPROTD"/>
</dbReference>
<keyword evidence="6" id="KW-0873">Pyrrolidone carboxylic acid</keyword>
<reference evidence="10" key="1">
    <citation type="submission" date="2025-08" db="UniProtKB">
        <authorList>
            <consortium name="RefSeq"/>
        </authorList>
    </citation>
    <scope>IDENTIFICATION</scope>
    <source>
        <tissue evidence="10">Muscle</tissue>
    </source>
</reference>
<dbReference type="PANTHER" id="PTHR10612">
    <property type="entry name" value="APOLIPOPROTEIN D"/>
    <property type="match status" value="1"/>
</dbReference>
<dbReference type="PROSITE" id="PS00213">
    <property type="entry name" value="LIPOCALIN"/>
    <property type="match status" value="1"/>
</dbReference>
<evidence type="ECO:0000313" key="9">
    <source>
        <dbReference type="Proteomes" id="UP000694941"/>
    </source>
</evidence>
<keyword evidence="9" id="KW-1185">Reference proteome</keyword>
<accession>A0ABM1BNP5</accession>
<gene>
    <name evidence="10" type="primary">LOC106469712</name>
</gene>
<dbReference type="PRINTS" id="PR00179">
    <property type="entry name" value="LIPOCALIN"/>
</dbReference>
<comment type="similarity">
    <text evidence="1 7">Belongs to the calycin superfamily. Lipocalin family.</text>
</comment>
<evidence type="ECO:0000313" key="10">
    <source>
        <dbReference type="RefSeq" id="XP_013785678.1"/>
    </source>
</evidence>
<feature type="chain" id="PRO_5045015898" description="Apolipoprotein D" evidence="7">
    <location>
        <begin position="21"/>
        <end position="195"/>
    </location>
</feature>
<evidence type="ECO:0000256" key="4">
    <source>
        <dbReference type="ARBA" id="ARBA00023121"/>
    </source>
</evidence>
<organism evidence="9 10">
    <name type="scientific">Limulus polyphemus</name>
    <name type="common">Atlantic horseshoe crab</name>
    <dbReference type="NCBI Taxonomy" id="6850"/>
    <lineage>
        <taxon>Eukaryota</taxon>
        <taxon>Metazoa</taxon>
        <taxon>Ecdysozoa</taxon>
        <taxon>Arthropoda</taxon>
        <taxon>Chelicerata</taxon>
        <taxon>Merostomata</taxon>
        <taxon>Xiphosura</taxon>
        <taxon>Limulidae</taxon>
        <taxon>Limulus</taxon>
    </lineage>
</organism>
<name>A0ABM1BNP5_LIMPO</name>
<dbReference type="PIRSF" id="PIRSF036893">
    <property type="entry name" value="Lipocalin_ApoD"/>
    <property type="match status" value="1"/>
</dbReference>
<dbReference type="InterPro" id="IPR002969">
    <property type="entry name" value="ApolipopD"/>
</dbReference>
<dbReference type="GeneID" id="106469712"/>
<feature type="domain" description="Lipocalin/cytosolic fatty-acid binding" evidence="8">
    <location>
        <begin position="38"/>
        <end position="185"/>
    </location>
</feature>
<dbReference type="RefSeq" id="XP_013785678.1">
    <property type="nucleotide sequence ID" value="XM_013930224.2"/>
</dbReference>
<evidence type="ECO:0000256" key="5">
    <source>
        <dbReference type="ARBA" id="ARBA00023180"/>
    </source>
</evidence>
<evidence type="ECO:0000259" key="8">
    <source>
        <dbReference type="Pfam" id="PF08212"/>
    </source>
</evidence>
<proteinExistence type="inferred from homology"/>
<dbReference type="InterPro" id="IPR000566">
    <property type="entry name" value="Lipocln_cytosolic_FA-bd_dom"/>
</dbReference>
<evidence type="ECO:0000256" key="3">
    <source>
        <dbReference type="ARBA" id="ARBA00022729"/>
    </source>
</evidence>
<dbReference type="CDD" id="cd19437">
    <property type="entry name" value="lipocalin_apoD-like"/>
    <property type="match status" value="1"/>
</dbReference>
<dbReference type="InterPro" id="IPR022272">
    <property type="entry name" value="Lipocalin_CS"/>
</dbReference>